<evidence type="ECO:0000313" key="4">
    <source>
        <dbReference type="EMBL" id="SOY31116.1"/>
    </source>
</evidence>
<keyword evidence="5" id="KW-1185">Reference proteome</keyword>
<name>A0A2K4ZL29_9FIRM</name>
<dbReference type="GO" id="GO:0003700">
    <property type="term" value="F:DNA-binding transcription factor activity"/>
    <property type="evidence" value="ECO:0007669"/>
    <property type="project" value="InterPro"/>
</dbReference>
<evidence type="ECO:0000256" key="2">
    <source>
        <dbReference type="ARBA" id="ARBA00023163"/>
    </source>
</evidence>
<dbReference type="AlphaFoldDB" id="A0A2K4ZL29"/>
<reference evidence="4 5" key="1">
    <citation type="submission" date="2018-01" db="EMBL/GenBank/DDBJ databases">
        <authorList>
            <person name="Gaut B.S."/>
            <person name="Morton B.R."/>
            <person name="Clegg M.T."/>
            <person name="Duvall M.R."/>
        </authorList>
    </citation>
    <scope>NUCLEOTIDE SEQUENCE [LARGE SCALE GENOMIC DNA]</scope>
    <source>
        <strain evidence="4">GP69</strain>
    </source>
</reference>
<protein>
    <recommendedName>
        <fullName evidence="3">HTH deoR-type domain-containing protein</fullName>
    </recommendedName>
</protein>
<organism evidence="4 5">
    <name type="scientific">Acetatifactor muris</name>
    <dbReference type="NCBI Taxonomy" id="879566"/>
    <lineage>
        <taxon>Bacteria</taxon>
        <taxon>Bacillati</taxon>
        <taxon>Bacillota</taxon>
        <taxon>Clostridia</taxon>
        <taxon>Lachnospirales</taxon>
        <taxon>Lachnospiraceae</taxon>
        <taxon>Acetatifactor</taxon>
    </lineage>
</organism>
<dbReference type="OrthoDB" id="2045776at2"/>
<keyword evidence="1" id="KW-0805">Transcription regulation</keyword>
<evidence type="ECO:0000259" key="3">
    <source>
        <dbReference type="Pfam" id="PF08220"/>
    </source>
</evidence>
<evidence type="ECO:0000256" key="1">
    <source>
        <dbReference type="ARBA" id="ARBA00023015"/>
    </source>
</evidence>
<accession>A0A2K4ZL29</accession>
<dbReference type="InterPro" id="IPR001034">
    <property type="entry name" value="DeoR_HTH"/>
</dbReference>
<dbReference type="Pfam" id="PF08220">
    <property type="entry name" value="HTH_DeoR"/>
    <property type="match status" value="1"/>
</dbReference>
<proteinExistence type="predicted"/>
<dbReference type="EMBL" id="OFSM01000022">
    <property type="protein sequence ID" value="SOY31116.1"/>
    <property type="molecule type" value="Genomic_DNA"/>
</dbReference>
<dbReference type="RefSeq" id="WP_103241126.1">
    <property type="nucleotide sequence ID" value="NZ_JANJZD010000023.1"/>
</dbReference>
<feature type="domain" description="HTH deoR-type" evidence="3">
    <location>
        <begin position="8"/>
        <end position="50"/>
    </location>
</feature>
<evidence type="ECO:0000313" key="5">
    <source>
        <dbReference type="Proteomes" id="UP000236311"/>
    </source>
</evidence>
<gene>
    <name evidence="4" type="ORF">AMURIS_03850</name>
</gene>
<dbReference type="Proteomes" id="UP000236311">
    <property type="component" value="Unassembled WGS sequence"/>
</dbReference>
<sequence>MLDHAFQRRREIERMLLSGKRLTVPKLMAMYSVGKNAIRRDFEVIGEELPVIAKQGYNGGYSLMDGAGKYQNSLSREQLECLEKLAVGCMGKDRETVLSIIHEFGPYCERNT</sequence>
<keyword evidence="2" id="KW-0804">Transcription</keyword>